<dbReference type="SMART" id="SM00350">
    <property type="entry name" value="MCM"/>
    <property type="match status" value="1"/>
</dbReference>
<evidence type="ECO:0000256" key="5">
    <source>
        <dbReference type="ARBA" id="ARBA00022801"/>
    </source>
</evidence>
<dbReference type="PRINTS" id="PR01657">
    <property type="entry name" value="MCMFAMILY"/>
</dbReference>
<dbReference type="Pfam" id="PF00493">
    <property type="entry name" value="MCM"/>
    <property type="match status" value="1"/>
</dbReference>
<evidence type="ECO:0000313" key="11">
    <source>
        <dbReference type="EMBL" id="RZN56958.1"/>
    </source>
</evidence>
<evidence type="ECO:0000313" key="14">
    <source>
        <dbReference type="Proteomes" id="UP000317265"/>
    </source>
</evidence>
<evidence type="ECO:0000256" key="7">
    <source>
        <dbReference type="ARBA" id="ARBA00022840"/>
    </source>
</evidence>
<dbReference type="EMBL" id="RXIH01000014">
    <property type="protein sequence ID" value="RZN56958.1"/>
    <property type="molecule type" value="Genomic_DNA"/>
</dbReference>
<reference evidence="12 14" key="1">
    <citation type="journal article" date="2019" name="Nat. Microbiol.">
        <title>Expanding anaerobic alkane metabolism in the domain of Archaea.</title>
        <authorList>
            <person name="Wang Y."/>
            <person name="Wegener G."/>
            <person name="Hou J."/>
            <person name="Wang F."/>
            <person name="Xiao X."/>
        </authorList>
    </citation>
    <scope>NUCLEOTIDE SEQUENCE [LARGE SCALE GENOMIC DNA]</scope>
    <source>
        <strain evidence="12">WYZ-LMO11</strain>
    </source>
</reference>
<dbReference type="FunFam" id="3.40.50.300:FF:000826">
    <property type="entry name" value="Replicative DNA helicase Mcm"/>
    <property type="match status" value="1"/>
</dbReference>
<dbReference type="InterPro" id="IPR036388">
    <property type="entry name" value="WH-like_DNA-bd_sf"/>
</dbReference>
<dbReference type="InterPro" id="IPR033762">
    <property type="entry name" value="MCM_OB"/>
</dbReference>
<dbReference type="GO" id="GO:0005524">
    <property type="term" value="F:ATP binding"/>
    <property type="evidence" value="ECO:0007669"/>
    <property type="project" value="UniProtKB-KW"/>
</dbReference>
<organism evidence="12 14">
    <name type="scientific">Thermoproteota archaeon</name>
    <dbReference type="NCBI Taxonomy" id="2056631"/>
    <lineage>
        <taxon>Archaea</taxon>
        <taxon>Thermoproteota</taxon>
    </lineage>
</organism>
<comment type="similarity">
    <text evidence="1 9">Belongs to the MCM family.</text>
</comment>
<proteinExistence type="inferred from homology"/>
<dbReference type="GO" id="GO:0042555">
    <property type="term" value="C:MCM complex"/>
    <property type="evidence" value="ECO:0007669"/>
    <property type="project" value="TreeGrafter"/>
</dbReference>
<dbReference type="Gene3D" id="2.20.28.10">
    <property type="match status" value="1"/>
</dbReference>
<dbReference type="SUPFAM" id="SSF50249">
    <property type="entry name" value="Nucleic acid-binding proteins"/>
    <property type="match status" value="1"/>
</dbReference>
<evidence type="ECO:0000313" key="12">
    <source>
        <dbReference type="EMBL" id="TDA39238.1"/>
    </source>
</evidence>
<gene>
    <name evidence="12" type="ORF">DSO09_02630</name>
    <name evidence="11" type="ORF">EF809_01795</name>
</gene>
<dbReference type="AlphaFoldDB" id="A0A523BE76"/>
<dbReference type="EMBL" id="QNVI01000031">
    <property type="protein sequence ID" value="TDA39238.1"/>
    <property type="molecule type" value="Genomic_DNA"/>
</dbReference>
<evidence type="ECO:0000256" key="6">
    <source>
        <dbReference type="ARBA" id="ARBA00022806"/>
    </source>
</evidence>
<dbReference type="InterPro" id="IPR001208">
    <property type="entry name" value="MCM_dom"/>
</dbReference>
<keyword evidence="6" id="KW-0347">Helicase</keyword>
<evidence type="ECO:0000256" key="1">
    <source>
        <dbReference type="ARBA" id="ARBA00008010"/>
    </source>
</evidence>
<keyword evidence="4 9" id="KW-0547">Nucleotide-binding</keyword>
<keyword evidence="7 9" id="KW-0067">ATP-binding</keyword>
<feature type="domain" description="MCM C-terminal AAA(+) ATPase" evidence="10">
    <location>
        <begin position="284"/>
        <end position="491"/>
    </location>
</feature>
<dbReference type="GO" id="GO:0016787">
    <property type="term" value="F:hydrolase activity"/>
    <property type="evidence" value="ECO:0007669"/>
    <property type="project" value="UniProtKB-KW"/>
</dbReference>
<dbReference type="GO" id="GO:0003697">
    <property type="term" value="F:single-stranded DNA binding"/>
    <property type="evidence" value="ECO:0007669"/>
    <property type="project" value="TreeGrafter"/>
</dbReference>
<protein>
    <recommendedName>
        <fullName evidence="2">DNA helicase</fullName>
        <ecNumber evidence="2">3.6.4.12</ecNumber>
    </recommendedName>
</protein>
<comment type="caution">
    <text evidence="12">The sequence shown here is derived from an EMBL/GenBank/DDBJ whole genome shotgun (WGS) entry which is preliminary data.</text>
</comment>
<dbReference type="SUPFAM" id="SSF52540">
    <property type="entry name" value="P-loop containing nucleoside triphosphate hydrolases"/>
    <property type="match status" value="1"/>
</dbReference>
<dbReference type="Gene3D" id="3.30.1640.10">
    <property type="entry name" value="mini-chromosome maintenance (MCM) complex, chain A, domain 1"/>
    <property type="match status" value="1"/>
</dbReference>
<dbReference type="SMART" id="SM00382">
    <property type="entry name" value="AAA"/>
    <property type="match status" value="1"/>
</dbReference>
<dbReference type="EC" id="3.6.4.12" evidence="2"/>
<dbReference type="Gene3D" id="2.40.50.140">
    <property type="entry name" value="Nucleic acid-binding proteins"/>
    <property type="match status" value="1"/>
</dbReference>
<evidence type="ECO:0000259" key="10">
    <source>
        <dbReference type="PROSITE" id="PS50051"/>
    </source>
</evidence>
<dbReference type="Proteomes" id="UP000317265">
    <property type="component" value="Unassembled WGS sequence"/>
</dbReference>
<keyword evidence="5" id="KW-0378">Hydrolase</keyword>
<dbReference type="Pfam" id="PF14551">
    <property type="entry name" value="MCM_N"/>
    <property type="match status" value="1"/>
</dbReference>
<name>A0A523BE76_9CREN</name>
<evidence type="ECO:0000256" key="3">
    <source>
        <dbReference type="ARBA" id="ARBA00022705"/>
    </source>
</evidence>
<sequence length="685" mass="77377">MEIIQETIDYREKFAEFLKSFQDRNGNFKYRDAIAQMASLGKTSLVIDFEDLMSYDANLAKELKERPEVVIQRANLAITDVMRTVNMNYAARVKEFRARFRKLDEVIPLRALKASLINKLIMVEGIITRTSFVKQLIKIAKFQCPLCKEKFEIEQTGTILVSPVQCPNPDCRKKGNFRLLTEESKFVDWQMIQLQERPEELPPGRLPRSIDCILQEDLVDTIRPGDRVYIIGVLKARQDASKMATFSSFIDVNYVEISEKGLEEIEITPEDEKAIIELSKDPLLYQKIFSSIAPSIYGYEEIKEAIAYQLAGGVPKVMPDGVKVRGDIHILLVGDPGTAKSQLLQYVARIAPRGIYTSGKGSTAAGLTATVVRDKTTHEFFLEAGALVLADRGYACIDEIDKMRSEDRVALHEAMEQQTISIAKAGIVVQLNARTSILAAANPTFGRYVPQRSIAENLSDLPVTIISRFDLIFTLMDRPEEARDRAMSEHILSLHQGATSVKSPPISPDLLKKYFYYVRKNIKPILTDRAIKKIEEFFLEMRKKGEGSDSPVPITVRQLESIIRLSEARAKLALKKEVTEEDVEPVIKLMKSFLFQVGIDRTTGKLDIDTIMVGRPKSISDKLAALFDLLITMEKENNMAPVKKEAFISRAENEGFSRNFVENALIKWTNEGIIYEAKPGYIKKA</sequence>
<dbReference type="Proteomes" id="UP000316080">
    <property type="component" value="Unassembled WGS sequence"/>
</dbReference>
<dbReference type="InterPro" id="IPR041562">
    <property type="entry name" value="MCM_lid"/>
</dbReference>
<dbReference type="InterPro" id="IPR012340">
    <property type="entry name" value="NA-bd_OB-fold"/>
</dbReference>
<dbReference type="Gene3D" id="3.40.50.300">
    <property type="entry name" value="P-loop containing nucleotide triphosphate hydrolases"/>
    <property type="match status" value="1"/>
</dbReference>
<accession>A0A523BE76</accession>
<dbReference type="PANTHER" id="PTHR11630:SF66">
    <property type="entry name" value="DNA REPLICATION LICENSING FACTOR MCM4"/>
    <property type="match status" value="1"/>
</dbReference>
<dbReference type="PROSITE" id="PS50051">
    <property type="entry name" value="MCM_2"/>
    <property type="match status" value="1"/>
</dbReference>
<dbReference type="Pfam" id="PF17855">
    <property type="entry name" value="MCM_lid"/>
    <property type="match status" value="1"/>
</dbReference>
<dbReference type="GO" id="GO:0006260">
    <property type="term" value="P:DNA replication"/>
    <property type="evidence" value="ECO:0007669"/>
    <property type="project" value="UniProtKB-KW"/>
</dbReference>
<reference evidence="11 13" key="2">
    <citation type="journal article" date="2019" name="Nat. Microbiol.">
        <title>Wide diversity of methane and short-chain alkane metabolisms in uncultured archaea.</title>
        <authorList>
            <person name="Borrel G."/>
            <person name="Adam P.S."/>
            <person name="McKay L.J."/>
            <person name="Chen L.X."/>
            <person name="Sierra-Garcia I.N."/>
            <person name="Sieber C.M."/>
            <person name="Letourneur Q."/>
            <person name="Ghozlane A."/>
            <person name="Andersen G.L."/>
            <person name="Li W.J."/>
            <person name="Hallam S.J."/>
            <person name="Muyzer G."/>
            <person name="de Oliveira V.M."/>
            <person name="Inskeep W.P."/>
            <person name="Banfield J.F."/>
            <person name="Gribaldo S."/>
        </authorList>
    </citation>
    <scope>NUCLEOTIDE SEQUENCE [LARGE SCALE GENOMIC DNA]</scope>
    <source>
        <strain evidence="11">Verst-YHS</strain>
    </source>
</reference>
<dbReference type="GO" id="GO:0017116">
    <property type="term" value="F:single-stranded DNA helicase activity"/>
    <property type="evidence" value="ECO:0007669"/>
    <property type="project" value="TreeGrafter"/>
</dbReference>
<dbReference type="InterPro" id="IPR031327">
    <property type="entry name" value="MCM"/>
</dbReference>
<dbReference type="InterPro" id="IPR027925">
    <property type="entry name" value="MCM_N"/>
</dbReference>
<keyword evidence="8 9" id="KW-0238">DNA-binding</keyword>
<dbReference type="InterPro" id="IPR027417">
    <property type="entry name" value="P-loop_NTPase"/>
</dbReference>
<dbReference type="InterPro" id="IPR003593">
    <property type="entry name" value="AAA+_ATPase"/>
</dbReference>
<evidence type="ECO:0000256" key="2">
    <source>
        <dbReference type="ARBA" id="ARBA00012551"/>
    </source>
</evidence>
<evidence type="ECO:0000256" key="4">
    <source>
        <dbReference type="ARBA" id="ARBA00022741"/>
    </source>
</evidence>
<evidence type="ECO:0000256" key="8">
    <source>
        <dbReference type="ARBA" id="ARBA00023125"/>
    </source>
</evidence>
<evidence type="ECO:0000256" key="9">
    <source>
        <dbReference type="RuleBase" id="RU004070"/>
    </source>
</evidence>
<dbReference type="FunFam" id="2.20.28.10:FF:000003">
    <property type="entry name" value="DNA helicase"/>
    <property type="match status" value="1"/>
</dbReference>
<dbReference type="Gene3D" id="1.10.10.10">
    <property type="entry name" value="Winged helix-like DNA-binding domain superfamily/Winged helix DNA-binding domain"/>
    <property type="match status" value="1"/>
</dbReference>
<keyword evidence="3" id="KW-0235">DNA replication</keyword>
<dbReference type="Pfam" id="PF17207">
    <property type="entry name" value="MCM_OB"/>
    <property type="match status" value="1"/>
</dbReference>
<dbReference type="PANTHER" id="PTHR11630">
    <property type="entry name" value="DNA REPLICATION LICENSING FACTOR MCM FAMILY MEMBER"/>
    <property type="match status" value="1"/>
</dbReference>
<evidence type="ECO:0000313" key="13">
    <source>
        <dbReference type="Proteomes" id="UP000316080"/>
    </source>
</evidence>